<dbReference type="Pfam" id="PF00512">
    <property type="entry name" value="HisKA"/>
    <property type="match status" value="1"/>
</dbReference>
<evidence type="ECO:0000256" key="10">
    <source>
        <dbReference type="ARBA" id="ARBA00023136"/>
    </source>
</evidence>
<dbReference type="SMART" id="SM00388">
    <property type="entry name" value="HisKA"/>
    <property type="match status" value="1"/>
</dbReference>
<evidence type="ECO:0000259" key="15">
    <source>
        <dbReference type="PROSITE" id="PS50112"/>
    </source>
</evidence>
<evidence type="ECO:0000259" key="14">
    <source>
        <dbReference type="PROSITE" id="PS50110"/>
    </source>
</evidence>
<feature type="domain" description="PAS" evidence="15">
    <location>
        <begin position="133"/>
        <end position="203"/>
    </location>
</feature>
<dbReference type="SMART" id="SM00387">
    <property type="entry name" value="HATPase_c"/>
    <property type="match status" value="1"/>
</dbReference>
<dbReference type="GO" id="GO:0005524">
    <property type="term" value="F:ATP binding"/>
    <property type="evidence" value="ECO:0007669"/>
    <property type="project" value="UniProtKB-KW"/>
</dbReference>
<dbReference type="InterPro" id="IPR001789">
    <property type="entry name" value="Sig_transdc_resp-reg_receiver"/>
</dbReference>
<dbReference type="SMART" id="SM00091">
    <property type="entry name" value="PAS"/>
    <property type="match status" value="2"/>
</dbReference>
<dbReference type="InterPro" id="IPR003594">
    <property type="entry name" value="HATPase_dom"/>
</dbReference>
<keyword evidence="7 17" id="KW-0418">Kinase</keyword>
<comment type="subcellular location">
    <subcellularLocation>
        <location evidence="2">Membrane</location>
    </subcellularLocation>
</comment>
<evidence type="ECO:0000256" key="1">
    <source>
        <dbReference type="ARBA" id="ARBA00000085"/>
    </source>
</evidence>
<feature type="domain" description="Histidine kinase" evidence="13">
    <location>
        <begin position="277"/>
        <end position="498"/>
    </location>
</feature>
<evidence type="ECO:0000256" key="3">
    <source>
        <dbReference type="ARBA" id="ARBA00012438"/>
    </source>
</evidence>
<comment type="catalytic activity">
    <reaction evidence="1">
        <text>ATP + protein L-histidine = ADP + protein N-phospho-L-histidine.</text>
        <dbReference type="EC" id="2.7.13.3"/>
    </reaction>
</comment>
<gene>
    <name evidence="17" type="ORF">EHQ59_10155</name>
</gene>
<comment type="caution">
    <text evidence="17">The sequence shown here is derived from an EMBL/GenBank/DDBJ whole genome shotgun (WGS) entry which is preliminary data.</text>
</comment>
<dbReference type="InterPro" id="IPR003661">
    <property type="entry name" value="HisK_dim/P_dom"/>
</dbReference>
<dbReference type="InterPro" id="IPR005467">
    <property type="entry name" value="His_kinase_dom"/>
</dbReference>
<dbReference type="EC" id="2.7.13.3" evidence="3"/>
<evidence type="ECO:0000256" key="7">
    <source>
        <dbReference type="ARBA" id="ARBA00022777"/>
    </source>
</evidence>
<dbReference type="CDD" id="cd17546">
    <property type="entry name" value="REC_hyHK_CKI1_RcsC-like"/>
    <property type="match status" value="1"/>
</dbReference>
<dbReference type="Pfam" id="PF13426">
    <property type="entry name" value="PAS_9"/>
    <property type="match status" value="2"/>
</dbReference>
<dbReference type="RefSeq" id="WP_135619553.1">
    <property type="nucleotide sequence ID" value="NZ_RQGG01000030.1"/>
</dbReference>
<dbReference type="InterPro" id="IPR011006">
    <property type="entry name" value="CheY-like_superfamily"/>
</dbReference>
<evidence type="ECO:0000256" key="5">
    <source>
        <dbReference type="ARBA" id="ARBA00022679"/>
    </source>
</evidence>
<evidence type="ECO:0000256" key="4">
    <source>
        <dbReference type="ARBA" id="ARBA00022553"/>
    </source>
</evidence>
<dbReference type="CDD" id="cd16922">
    <property type="entry name" value="HATPase_EvgS-ArcB-TorS-like"/>
    <property type="match status" value="1"/>
</dbReference>
<keyword evidence="10" id="KW-0472">Membrane</keyword>
<dbReference type="InterPro" id="IPR001610">
    <property type="entry name" value="PAC"/>
</dbReference>
<dbReference type="SUPFAM" id="SSF52172">
    <property type="entry name" value="CheY-like"/>
    <property type="match status" value="1"/>
</dbReference>
<sequence length="657" mass="74759">MDHNIPKEAYSSLILQYFYDAVIVTDLQFQITSWNLAAERIYGYSLQEVLGKSTVDTLKTILLEGDREKSIAQLQSSGIWQGEVYQFRKDGTKLKIRSAASFLKDEEGKTIGVIAINRDVTEENKIQEELAESEERFRMSFENAGVGVCLLDLEGKFLRVNKKLQSMLGYKDTELLGRPSKDFAYQDDQNIFYQYRESALKGKDVDIVYEKRYVSKSNQILWIEISNSLVKDRNGSPLYFVVHFNDITDRKNAEFHLLNAKKEAERANQAKSDFVANMSHEIRTPLNGVIGFNELLMTTNLDADQKEFVKNAISSAHGLLGIINDILDISKIEAGKLVLNETISSLKHIIKDSLGVLKWRANEKHIKLEFEENPNLPEWILVDATRLRQILINLLGNAVKFTEEGSVCLNITSLPIENEKTRLTFRIRDTGIGIAEAHKTKIFQSFWQGESNSTRRFGGTGLGLRITKSLIDLMGGQIEFDSKEGEGTEFRFTINCLTLQNANFNSDEIGDGNIHKEIRENKSQTKLLDITPNILIAEDNLMNRDLLRRMILKYIPNAKLLEAENGMEAVRMAKEFQPNLIFMDVQMPEMDGLDASKEIRKQSPKSQIPIVALTAGALYEERKKCFDVGMDQFLTKPIDILALNQVLYHYLNPTKLD</sequence>
<reference evidence="17" key="1">
    <citation type="journal article" date="2019" name="PLoS Negl. Trop. Dis.">
        <title>Revisiting the worldwide diversity of Leptospira species in the environment.</title>
        <authorList>
            <person name="Vincent A.T."/>
            <person name="Schiettekatte O."/>
            <person name="Bourhy P."/>
            <person name="Veyrier F.J."/>
            <person name="Picardeau M."/>
        </authorList>
    </citation>
    <scope>NUCLEOTIDE SEQUENCE [LARGE SCALE GENOMIC DNA]</scope>
    <source>
        <strain evidence="17">201702454</strain>
    </source>
</reference>
<feature type="modified residue" description="4-aspartylphosphate" evidence="12">
    <location>
        <position position="584"/>
    </location>
</feature>
<evidence type="ECO:0000256" key="11">
    <source>
        <dbReference type="ARBA" id="ARBA00023306"/>
    </source>
</evidence>
<dbReference type="InterPro" id="IPR035965">
    <property type="entry name" value="PAS-like_dom_sf"/>
</dbReference>
<dbReference type="PRINTS" id="PR00344">
    <property type="entry name" value="BCTRLSENSOR"/>
</dbReference>
<dbReference type="AlphaFoldDB" id="A0A4R9JP31"/>
<organism evidence="17 18">
    <name type="scientific">Leptospira kemamanensis</name>
    <dbReference type="NCBI Taxonomy" id="2484942"/>
    <lineage>
        <taxon>Bacteria</taxon>
        <taxon>Pseudomonadati</taxon>
        <taxon>Spirochaetota</taxon>
        <taxon>Spirochaetia</taxon>
        <taxon>Leptospirales</taxon>
        <taxon>Leptospiraceae</taxon>
        <taxon>Leptospira</taxon>
    </lineage>
</organism>
<dbReference type="Gene3D" id="1.10.287.130">
    <property type="match status" value="1"/>
</dbReference>
<dbReference type="EMBL" id="RQGG01000030">
    <property type="protein sequence ID" value="TGL52021.1"/>
    <property type="molecule type" value="Genomic_DNA"/>
</dbReference>
<dbReference type="CDD" id="cd00082">
    <property type="entry name" value="HisKA"/>
    <property type="match status" value="1"/>
</dbReference>
<dbReference type="SUPFAM" id="SSF55785">
    <property type="entry name" value="PYP-like sensor domain (PAS domain)"/>
    <property type="match status" value="2"/>
</dbReference>
<dbReference type="SUPFAM" id="SSF55874">
    <property type="entry name" value="ATPase domain of HSP90 chaperone/DNA topoisomerase II/histidine kinase"/>
    <property type="match status" value="1"/>
</dbReference>
<keyword evidence="8" id="KW-0067">ATP-binding</keyword>
<dbReference type="OrthoDB" id="6192248at2"/>
<evidence type="ECO:0000313" key="18">
    <source>
        <dbReference type="Proteomes" id="UP000297609"/>
    </source>
</evidence>
<dbReference type="Pfam" id="PF00072">
    <property type="entry name" value="Response_reg"/>
    <property type="match status" value="1"/>
</dbReference>
<dbReference type="PROSITE" id="PS50112">
    <property type="entry name" value="PAS"/>
    <property type="match status" value="2"/>
</dbReference>
<proteinExistence type="predicted"/>
<dbReference type="PROSITE" id="PS50110">
    <property type="entry name" value="RESPONSE_REGULATORY"/>
    <property type="match status" value="1"/>
</dbReference>
<keyword evidence="5" id="KW-0808">Transferase</keyword>
<dbReference type="Pfam" id="PF02518">
    <property type="entry name" value="HATPase_c"/>
    <property type="match status" value="1"/>
</dbReference>
<feature type="domain" description="PAC" evidence="16">
    <location>
        <begin position="80"/>
        <end position="132"/>
    </location>
</feature>
<dbReference type="Gene3D" id="3.40.50.2300">
    <property type="match status" value="1"/>
</dbReference>
<protein>
    <recommendedName>
        <fullName evidence="3">histidine kinase</fullName>
        <ecNumber evidence="3">2.7.13.3</ecNumber>
    </recommendedName>
</protein>
<dbReference type="Gene3D" id="3.30.565.10">
    <property type="entry name" value="Histidine kinase-like ATPase, C-terminal domain"/>
    <property type="match status" value="1"/>
</dbReference>
<dbReference type="InterPro" id="IPR004358">
    <property type="entry name" value="Sig_transdc_His_kin-like_C"/>
</dbReference>
<keyword evidence="11" id="KW-0131">Cell cycle</keyword>
<dbReference type="InterPro" id="IPR000700">
    <property type="entry name" value="PAS-assoc_C"/>
</dbReference>
<dbReference type="InterPro" id="IPR036890">
    <property type="entry name" value="HATPase_C_sf"/>
</dbReference>
<evidence type="ECO:0000313" key="17">
    <source>
        <dbReference type="EMBL" id="TGL52021.1"/>
    </source>
</evidence>
<dbReference type="PANTHER" id="PTHR45339">
    <property type="entry name" value="HYBRID SIGNAL TRANSDUCTION HISTIDINE KINASE J"/>
    <property type="match status" value="1"/>
</dbReference>
<evidence type="ECO:0000256" key="9">
    <source>
        <dbReference type="ARBA" id="ARBA00023012"/>
    </source>
</evidence>
<keyword evidence="6" id="KW-0547">Nucleotide-binding</keyword>
<dbReference type="InterPro" id="IPR036097">
    <property type="entry name" value="HisK_dim/P_sf"/>
</dbReference>
<dbReference type="PROSITE" id="PS50113">
    <property type="entry name" value="PAC"/>
    <property type="match status" value="2"/>
</dbReference>
<dbReference type="Proteomes" id="UP000297609">
    <property type="component" value="Unassembled WGS sequence"/>
</dbReference>
<dbReference type="InterPro" id="IPR000014">
    <property type="entry name" value="PAS"/>
</dbReference>
<dbReference type="SMART" id="SM00448">
    <property type="entry name" value="REC"/>
    <property type="match status" value="1"/>
</dbReference>
<feature type="domain" description="PAS" evidence="15">
    <location>
        <begin position="7"/>
        <end position="75"/>
    </location>
</feature>
<dbReference type="PANTHER" id="PTHR45339:SF1">
    <property type="entry name" value="HYBRID SIGNAL TRANSDUCTION HISTIDINE KINASE J"/>
    <property type="match status" value="1"/>
</dbReference>
<dbReference type="GO" id="GO:0016020">
    <property type="term" value="C:membrane"/>
    <property type="evidence" value="ECO:0007669"/>
    <property type="project" value="UniProtKB-SubCell"/>
</dbReference>
<feature type="domain" description="Response regulatory" evidence="14">
    <location>
        <begin position="533"/>
        <end position="651"/>
    </location>
</feature>
<feature type="domain" description="PAC" evidence="16">
    <location>
        <begin position="207"/>
        <end position="259"/>
    </location>
</feature>
<evidence type="ECO:0000259" key="13">
    <source>
        <dbReference type="PROSITE" id="PS50109"/>
    </source>
</evidence>
<evidence type="ECO:0000256" key="6">
    <source>
        <dbReference type="ARBA" id="ARBA00022741"/>
    </source>
</evidence>
<dbReference type="FunFam" id="1.10.287.130:FF:000038">
    <property type="entry name" value="Sensory transduction histidine kinase"/>
    <property type="match status" value="1"/>
</dbReference>
<evidence type="ECO:0000256" key="12">
    <source>
        <dbReference type="PROSITE-ProRule" id="PRU00169"/>
    </source>
</evidence>
<dbReference type="GO" id="GO:0000155">
    <property type="term" value="F:phosphorelay sensor kinase activity"/>
    <property type="evidence" value="ECO:0007669"/>
    <property type="project" value="InterPro"/>
</dbReference>
<evidence type="ECO:0000256" key="2">
    <source>
        <dbReference type="ARBA" id="ARBA00004370"/>
    </source>
</evidence>
<accession>A0A4R9JP31</accession>
<dbReference type="SUPFAM" id="SSF47384">
    <property type="entry name" value="Homodimeric domain of signal transducing histidine kinase"/>
    <property type="match status" value="1"/>
</dbReference>
<keyword evidence="18" id="KW-1185">Reference proteome</keyword>
<dbReference type="Gene3D" id="3.30.450.20">
    <property type="entry name" value="PAS domain"/>
    <property type="match status" value="2"/>
</dbReference>
<evidence type="ECO:0000256" key="8">
    <source>
        <dbReference type="ARBA" id="ARBA00022840"/>
    </source>
</evidence>
<dbReference type="PROSITE" id="PS50109">
    <property type="entry name" value="HIS_KIN"/>
    <property type="match status" value="1"/>
</dbReference>
<keyword evidence="4 12" id="KW-0597">Phosphoprotein</keyword>
<dbReference type="NCBIfam" id="TIGR00229">
    <property type="entry name" value="sensory_box"/>
    <property type="match status" value="2"/>
</dbReference>
<evidence type="ECO:0000259" key="16">
    <source>
        <dbReference type="PROSITE" id="PS50113"/>
    </source>
</evidence>
<dbReference type="SMART" id="SM00086">
    <property type="entry name" value="PAC"/>
    <property type="match status" value="2"/>
</dbReference>
<keyword evidence="9" id="KW-0902">Two-component regulatory system</keyword>
<dbReference type="FunFam" id="3.30.565.10:FF:000010">
    <property type="entry name" value="Sensor histidine kinase RcsC"/>
    <property type="match status" value="1"/>
</dbReference>
<name>A0A4R9JP31_9LEPT</name>
<dbReference type="CDD" id="cd00130">
    <property type="entry name" value="PAS"/>
    <property type="match status" value="2"/>
</dbReference>